<dbReference type="Gene3D" id="3.40.50.200">
    <property type="entry name" value="Peptidase S8/S53 domain"/>
    <property type="match status" value="1"/>
</dbReference>
<keyword evidence="2 5" id="KW-0645">Protease</keyword>
<dbReference type="PROSITE" id="PS00136">
    <property type="entry name" value="SUBTILASE_ASP"/>
    <property type="match status" value="1"/>
</dbReference>
<dbReference type="InterPro" id="IPR000209">
    <property type="entry name" value="Peptidase_S8/S53_dom"/>
</dbReference>
<feature type="active site" description="Charge relay system" evidence="5">
    <location>
        <position position="155"/>
    </location>
</feature>
<dbReference type="GO" id="GO:0008233">
    <property type="term" value="F:peptidase activity"/>
    <property type="evidence" value="ECO:0007669"/>
    <property type="project" value="UniProtKB-KW"/>
</dbReference>
<dbReference type="EC" id="3.4.21.-" evidence="8"/>
<comment type="caution">
    <text evidence="8">The sequence shown here is derived from an EMBL/GenBank/DDBJ whole genome shotgun (WGS) entry which is preliminary data.</text>
</comment>
<dbReference type="PRINTS" id="PR00723">
    <property type="entry name" value="SUBTILISIN"/>
</dbReference>
<feature type="active site" description="Charge relay system" evidence="5">
    <location>
        <position position="187"/>
    </location>
</feature>
<sequence>MFHYSMVKLVRSHSEKLDKPLREAIISLYKPFRFTPCFIHQFLEKRMKKKRKLSVIIEFKKTPNIFSSFVVEQLLEGSRYCRVNNKFAAISCCSASITPERLEFILIHCNEIKRVYLNRTIKALSNHWINSKFESNRTTDDERLTGKGVTVAVIDTGVYLHEDLEGRVRDFVDFINQRTKAYDDNGHGTHCAGNVAGNGSMSNGDYKGVAIEAEIIGVKVLDRTGTGTLESIIQGVDWCIKYNQIHPDRPIDIISMSLGTHALKYKNEQEDPVVRMVEEAWMSGITVVTAAGNDGPDAYTIASPGVSDKIITVGALDSDHQSDGLLNTAAFSSRGPTIYGKAKPDILAPGVNSISLRSPGSMVDRTQKSNRIKKHYTKMSGTSMSTPLCAGAAALLIQNDRTLSPNEIKKLLMQETLSSDRDQESAQGPVHLDIAKSLYDISLK</sequence>
<feature type="domain" description="Peptidase S8/S53" evidence="7">
    <location>
        <begin position="146"/>
        <end position="416"/>
    </location>
</feature>
<feature type="active site" description="Charge relay system" evidence="5">
    <location>
        <position position="383"/>
    </location>
</feature>
<evidence type="ECO:0000256" key="4">
    <source>
        <dbReference type="ARBA" id="ARBA00022825"/>
    </source>
</evidence>
<keyword evidence="4 5" id="KW-0720">Serine protease</keyword>
<dbReference type="InterPro" id="IPR023827">
    <property type="entry name" value="Peptidase_S8_Asp-AS"/>
</dbReference>
<dbReference type="InterPro" id="IPR050131">
    <property type="entry name" value="Peptidase_S8_subtilisin-like"/>
</dbReference>
<evidence type="ECO:0000256" key="6">
    <source>
        <dbReference type="RuleBase" id="RU003355"/>
    </source>
</evidence>
<dbReference type="PROSITE" id="PS51892">
    <property type="entry name" value="SUBTILASE"/>
    <property type="match status" value="1"/>
</dbReference>
<evidence type="ECO:0000313" key="9">
    <source>
        <dbReference type="Proteomes" id="UP001225034"/>
    </source>
</evidence>
<dbReference type="Pfam" id="PF00082">
    <property type="entry name" value="Peptidase_S8"/>
    <property type="match status" value="1"/>
</dbReference>
<evidence type="ECO:0000256" key="1">
    <source>
        <dbReference type="ARBA" id="ARBA00011073"/>
    </source>
</evidence>
<evidence type="ECO:0000256" key="2">
    <source>
        <dbReference type="ARBA" id="ARBA00022670"/>
    </source>
</evidence>
<accession>A0ABT9YED6</accession>
<keyword evidence="9" id="KW-1185">Reference proteome</keyword>
<evidence type="ECO:0000259" key="7">
    <source>
        <dbReference type="Pfam" id="PF00082"/>
    </source>
</evidence>
<dbReference type="PANTHER" id="PTHR43806:SF65">
    <property type="entry name" value="SERINE PROTEASE APRX"/>
    <property type="match status" value="1"/>
</dbReference>
<dbReference type="InterPro" id="IPR023828">
    <property type="entry name" value="Peptidase_S8_Ser-AS"/>
</dbReference>
<dbReference type="PROSITE" id="PS00138">
    <property type="entry name" value="SUBTILASE_SER"/>
    <property type="match status" value="1"/>
</dbReference>
<gene>
    <name evidence="8" type="ORF">J2S05_000971</name>
</gene>
<dbReference type="InterPro" id="IPR036852">
    <property type="entry name" value="Peptidase_S8/S53_dom_sf"/>
</dbReference>
<dbReference type="InterPro" id="IPR015500">
    <property type="entry name" value="Peptidase_S8_subtilisin-rel"/>
</dbReference>
<keyword evidence="3 5" id="KW-0378">Hydrolase</keyword>
<evidence type="ECO:0000256" key="5">
    <source>
        <dbReference type="PROSITE-ProRule" id="PRU01240"/>
    </source>
</evidence>
<dbReference type="PANTHER" id="PTHR43806">
    <property type="entry name" value="PEPTIDASE S8"/>
    <property type="match status" value="1"/>
</dbReference>
<dbReference type="PROSITE" id="PS00137">
    <property type="entry name" value="SUBTILASE_HIS"/>
    <property type="match status" value="1"/>
</dbReference>
<proteinExistence type="inferred from homology"/>
<dbReference type="CDD" id="cd07487">
    <property type="entry name" value="Peptidases_S8_1"/>
    <property type="match status" value="1"/>
</dbReference>
<dbReference type="RefSeq" id="WP_306980409.1">
    <property type="nucleotide sequence ID" value="NZ_JAUSUA010000001.1"/>
</dbReference>
<name>A0ABT9YED6_9BACI</name>
<comment type="similarity">
    <text evidence="1 5 6">Belongs to the peptidase S8 family.</text>
</comment>
<dbReference type="Proteomes" id="UP001225034">
    <property type="component" value="Unassembled WGS sequence"/>
</dbReference>
<evidence type="ECO:0000313" key="8">
    <source>
        <dbReference type="EMBL" id="MDQ0206197.1"/>
    </source>
</evidence>
<organism evidence="8 9">
    <name type="scientific">Alkalicoccobacillus murimartini</name>
    <dbReference type="NCBI Taxonomy" id="171685"/>
    <lineage>
        <taxon>Bacteria</taxon>
        <taxon>Bacillati</taxon>
        <taxon>Bacillota</taxon>
        <taxon>Bacilli</taxon>
        <taxon>Bacillales</taxon>
        <taxon>Bacillaceae</taxon>
        <taxon>Alkalicoccobacillus</taxon>
    </lineage>
</organism>
<dbReference type="GO" id="GO:0006508">
    <property type="term" value="P:proteolysis"/>
    <property type="evidence" value="ECO:0007669"/>
    <property type="project" value="UniProtKB-KW"/>
</dbReference>
<protein>
    <submittedName>
        <fullName evidence="8">Serine protease AprX</fullName>
        <ecNumber evidence="8">3.4.21.-</ecNumber>
    </submittedName>
</protein>
<dbReference type="EMBL" id="JAUSUA010000001">
    <property type="protein sequence ID" value="MDQ0206197.1"/>
    <property type="molecule type" value="Genomic_DNA"/>
</dbReference>
<dbReference type="InterPro" id="IPR022398">
    <property type="entry name" value="Peptidase_S8_His-AS"/>
</dbReference>
<reference evidence="8 9" key="1">
    <citation type="submission" date="2023-07" db="EMBL/GenBank/DDBJ databases">
        <title>Genomic Encyclopedia of Type Strains, Phase IV (KMG-IV): sequencing the most valuable type-strain genomes for metagenomic binning, comparative biology and taxonomic classification.</title>
        <authorList>
            <person name="Goeker M."/>
        </authorList>
    </citation>
    <scope>NUCLEOTIDE SEQUENCE [LARGE SCALE GENOMIC DNA]</scope>
    <source>
        <strain evidence="8 9">DSM 19154</strain>
    </source>
</reference>
<dbReference type="SUPFAM" id="SSF52743">
    <property type="entry name" value="Subtilisin-like"/>
    <property type="match status" value="1"/>
</dbReference>
<evidence type="ECO:0000256" key="3">
    <source>
        <dbReference type="ARBA" id="ARBA00022801"/>
    </source>
</evidence>